<name>A0AAV9GKX6_9PEZI</name>
<evidence type="ECO:0000313" key="3">
    <source>
        <dbReference type="Proteomes" id="UP001321760"/>
    </source>
</evidence>
<keyword evidence="3" id="KW-1185">Reference proteome</keyword>
<reference evidence="2" key="1">
    <citation type="journal article" date="2023" name="Mol. Phylogenet. Evol.">
        <title>Genome-scale phylogeny and comparative genomics of the fungal order Sordariales.</title>
        <authorList>
            <person name="Hensen N."/>
            <person name="Bonometti L."/>
            <person name="Westerberg I."/>
            <person name="Brannstrom I.O."/>
            <person name="Guillou S."/>
            <person name="Cros-Aarteil S."/>
            <person name="Calhoun S."/>
            <person name="Haridas S."/>
            <person name="Kuo A."/>
            <person name="Mondo S."/>
            <person name="Pangilinan J."/>
            <person name="Riley R."/>
            <person name="LaButti K."/>
            <person name="Andreopoulos B."/>
            <person name="Lipzen A."/>
            <person name="Chen C."/>
            <person name="Yan M."/>
            <person name="Daum C."/>
            <person name="Ng V."/>
            <person name="Clum A."/>
            <person name="Steindorff A."/>
            <person name="Ohm R.A."/>
            <person name="Martin F."/>
            <person name="Silar P."/>
            <person name="Natvig D.O."/>
            <person name="Lalanne C."/>
            <person name="Gautier V."/>
            <person name="Ament-Velasquez S.L."/>
            <person name="Kruys A."/>
            <person name="Hutchinson M.I."/>
            <person name="Powell A.J."/>
            <person name="Barry K."/>
            <person name="Miller A.N."/>
            <person name="Grigoriev I.V."/>
            <person name="Debuchy R."/>
            <person name="Gladieux P."/>
            <person name="Hiltunen Thoren M."/>
            <person name="Johannesson H."/>
        </authorList>
    </citation>
    <scope>NUCLEOTIDE SEQUENCE</scope>
    <source>
        <strain evidence="2">PSN243</strain>
    </source>
</reference>
<dbReference type="Proteomes" id="UP001321760">
    <property type="component" value="Unassembled WGS sequence"/>
</dbReference>
<feature type="region of interest" description="Disordered" evidence="1">
    <location>
        <begin position="14"/>
        <end position="48"/>
    </location>
</feature>
<accession>A0AAV9GKX6</accession>
<feature type="region of interest" description="Disordered" evidence="1">
    <location>
        <begin position="117"/>
        <end position="187"/>
    </location>
</feature>
<sequence>MLWAAVGRIPMPLKHQPRNLAGTPPWPPAQRRRRRLSQQSPFRSRNPLRGCALSAGTLPPCAERKDTVGIHRWCFGRPPLTTWQLDIERSKPTSTDCPGRIFDLISVLFLHLRGPEAKPKWPGARCSTAPTQADLKRSLAQAPADGETGDLSPSPAAHHGATPESTPRCESAETLAGNDESHSSSLRDGALSAECQPLWKSLVTPGSNGVSRWGTRQKKQSTIRHTPEAPVQVSRSSEAVHLAQGQSIHTAKLDSSPTVTSSFDWVHDISWARWGSLFARFLLNSLILPSFSCWKYCT</sequence>
<reference evidence="2" key="2">
    <citation type="submission" date="2023-05" db="EMBL/GenBank/DDBJ databases">
        <authorList>
            <consortium name="Lawrence Berkeley National Laboratory"/>
            <person name="Steindorff A."/>
            <person name="Hensen N."/>
            <person name="Bonometti L."/>
            <person name="Westerberg I."/>
            <person name="Brannstrom I.O."/>
            <person name="Guillou S."/>
            <person name="Cros-Aarteil S."/>
            <person name="Calhoun S."/>
            <person name="Haridas S."/>
            <person name="Kuo A."/>
            <person name="Mondo S."/>
            <person name="Pangilinan J."/>
            <person name="Riley R."/>
            <person name="Labutti K."/>
            <person name="Andreopoulos B."/>
            <person name="Lipzen A."/>
            <person name="Chen C."/>
            <person name="Yanf M."/>
            <person name="Daum C."/>
            <person name="Ng V."/>
            <person name="Clum A."/>
            <person name="Ohm R."/>
            <person name="Martin F."/>
            <person name="Silar P."/>
            <person name="Natvig D."/>
            <person name="Lalanne C."/>
            <person name="Gautier V."/>
            <person name="Ament-Velasquez S.L."/>
            <person name="Kruys A."/>
            <person name="Hutchinson M.I."/>
            <person name="Powell A.J."/>
            <person name="Barry K."/>
            <person name="Miller A.N."/>
            <person name="Grigoriev I.V."/>
            <person name="Debuchy R."/>
            <person name="Gladieux P."/>
            <person name="Thoren M.H."/>
            <person name="Johannesson H."/>
        </authorList>
    </citation>
    <scope>NUCLEOTIDE SEQUENCE</scope>
    <source>
        <strain evidence="2">PSN243</strain>
    </source>
</reference>
<dbReference type="AlphaFoldDB" id="A0AAV9GKX6"/>
<dbReference type="EMBL" id="MU865937">
    <property type="protein sequence ID" value="KAK4449464.1"/>
    <property type="molecule type" value="Genomic_DNA"/>
</dbReference>
<evidence type="ECO:0000256" key="1">
    <source>
        <dbReference type="SAM" id="MobiDB-lite"/>
    </source>
</evidence>
<proteinExistence type="predicted"/>
<evidence type="ECO:0000313" key="2">
    <source>
        <dbReference type="EMBL" id="KAK4449464.1"/>
    </source>
</evidence>
<organism evidence="2 3">
    <name type="scientific">Podospora aff. communis PSN243</name>
    <dbReference type="NCBI Taxonomy" id="3040156"/>
    <lineage>
        <taxon>Eukaryota</taxon>
        <taxon>Fungi</taxon>
        <taxon>Dikarya</taxon>
        <taxon>Ascomycota</taxon>
        <taxon>Pezizomycotina</taxon>
        <taxon>Sordariomycetes</taxon>
        <taxon>Sordariomycetidae</taxon>
        <taxon>Sordariales</taxon>
        <taxon>Podosporaceae</taxon>
        <taxon>Podospora</taxon>
    </lineage>
</organism>
<gene>
    <name evidence="2" type="ORF">QBC34DRAFT_91115</name>
</gene>
<protein>
    <submittedName>
        <fullName evidence="2">Uncharacterized protein</fullName>
    </submittedName>
</protein>
<comment type="caution">
    <text evidence="2">The sequence shown here is derived from an EMBL/GenBank/DDBJ whole genome shotgun (WGS) entry which is preliminary data.</text>
</comment>